<proteinExistence type="predicted"/>
<dbReference type="Proteomes" id="UP001234297">
    <property type="component" value="Chromosome 12"/>
</dbReference>
<keyword evidence="2" id="KW-1185">Reference proteome</keyword>
<dbReference type="EMBL" id="CM056820">
    <property type="protein sequence ID" value="KAJ8615478.1"/>
    <property type="molecule type" value="Genomic_DNA"/>
</dbReference>
<accession>A0ACC2K3H3</accession>
<name>A0ACC2K3H3_PERAE</name>
<gene>
    <name evidence="1" type="ORF">MRB53_034850</name>
</gene>
<organism evidence="1 2">
    <name type="scientific">Persea americana</name>
    <name type="common">Avocado</name>
    <dbReference type="NCBI Taxonomy" id="3435"/>
    <lineage>
        <taxon>Eukaryota</taxon>
        <taxon>Viridiplantae</taxon>
        <taxon>Streptophyta</taxon>
        <taxon>Embryophyta</taxon>
        <taxon>Tracheophyta</taxon>
        <taxon>Spermatophyta</taxon>
        <taxon>Magnoliopsida</taxon>
        <taxon>Magnoliidae</taxon>
        <taxon>Laurales</taxon>
        <taxon>Lauraceae</taxon>
        <taxon>Persea</taxon>
    </lineage>
</organism>
<evidence type="ECO:0000313" key="2">
    <source>
        <dbReference type="Proteomes" id="UP001234297"/>
    </source>
</evidence>
<reference evidence="1 2" key="1">
    <citation type="journal article" date="2022" name="Hortic Res">
        <title>A haplotype resolved chromosomal level avocado genome allows analysis of novel avocado genes.</title>
        <authorList>
            <person name="Nath O."/>
            <person name="Fletcher S.J."/>
            <person name="Hayward A."/>
            <person name="Shaw L.M."/>
            <person name="Masouleh A.K."/>
            <person name="Furtado A."/>
            <person name="Henry R.J."/>
            <person name="Mitter N."/>
        </authorList>
    </citation>
    <scope>NUCLEOTIDE SEQUENCE [LARGE SCALE GENOMIC DNA]</scope>
    <source>
        <strain evidence="2">cv. Hass</strain>
    </source>
</reference>
<protein>
    <submittedName>
        <fullName evidence="1">Uncharacterized protein</fullName>
    </submittedName>
</protein>
<comment type="caution">
    <text evidence="1">The sequence shown here is derived from an EMBL/GenBank/DDBJ whole genome shotgun (WGS) entry which is preliminary data.</text>
</comment>
<sequence length="1078" mass="117816">MASSTLLKHSSHYHGQEVHGEEILAESELDYLDHPNSQPSSTSHLLVSSRPIHSCSSSSSFLCNYGDGLPENGGGKYGAGEEEERRIEDEASREGVLPWQLGREPAVAGILLFGSMGFLLKEALRCLCRDCGWSYAVFWKIARQNPSLLVWEAGHYELVRHSELPGVSRIGGTQMLPKDWDVLWNHPEGHFDQLKCQEEGGIDILVNKMMMPQVHVVGEGIVGRAAFVGNHQWIIQEAHLDRGPLSECTEIILAPQTIAVIPVLPHGVIQLGSIQMIVENWGFVSQVKNLFVQLGSVPGALLSDITNNDLSKKMQAPVSLGIPVSADRSRNACSRVATFTPPVGNSDNQQFLISSASRLVNQPTCSLDRQLHNNRQVNVLLAPSVSNLTSTAPGAFFHPKVVSVVKPSLLLGGKSEDEVMRTQEIILNPDVQLNQHISQYTSNSGGNHPASVSRLGVPCHALTFMEQQILNSMGLQEPALSHVPTFLNNMKAPQLGSTGCTPSISESVGVPLHGGSESPSTCPPLEGIALQSVTGVVPMSEHLNHANSTCLLSKGSMPTHHRHAVFKHDGTTRQQRIQKDLLESLENQTANSDEPISYFGSMPSGSLEGCWVSSSKCCEGSQNLICEDNGVITPNCAYGSKENQSQSNLNKIFADTTFQPSPPGSDLFDVLGMDFKIQQLLDSRDDVLSHGADGNAGNLKPDVSIYLPQLDLPFRFDPMNEGISESGIFSEFGTDNLLDAVVSKIHTSGKQIIDDNVSCKTTLTKASSPSTHNKSCYSEMALPENIKGELFGHSQDLAKPDIVRSSSFKTSCSLNKTGKSSQTDSAYKSHISWLVEDGQNVKSDSISTALSKRTDVAGKSTRRRPRPGENPRPRPKDRQMIQDRVKELREIVPNGAKCSIDALLERTIKHMVFLQSVTKHGDKLKQTEESKIISEEGGLLLKDNFEGGKTLAFEVGSPCMVCPIIVEDLNQPRQMLIEMLCEERGFFLEIADIIRGLGLTILKGLMEARDNKVWACFTVEADRDVTRMNVFLSLMRLLEQTMKSSSSTMPKGFDSSKFGHNLYPPSSIPMTSLADVFQ</sequence>
<evidence type="ECO:0000313" key="1">
    <source>
        <dbReference type="EMBL" id="KAJ8615478.1"/>
    </source>
</evidence>